<dbReference type="RefSeq" id="WP_006891328.1">
    <property type="nucleotide sequence ID" value="NZ_JH109152.1"/>
</dbReference>
<accession>G3IXF1</accession>
<keyword evidence="2" id="KW-1185">Reference proteome</keyword>
<dbReference type="OrthoDB" id="9796641at2"/>
<sequence length="97" mass="10596">MLITTKSGRLIEIPTDEEDAAINAGIAADPDTYELSAEEFAQLKPYKGGRPKAEVTKERITIRLSPDVLAAFKATGKGWQTRIDGVLKDWLKEHAAG</sequence>
<organism evidence="1 2">
    <name type="scientific">Methylobacter tundripaludum (strain ATCC BAA-1195 / DSM 17260 / SV96)</name>
    <dbReference type="NCBI Taxonomy" id="697282"/>
    <lineage>
        <taxon>Bacteria</taxon>
        <taxon>Pseudomonadati</taxon>
        <taxon>Pseudomonadota</taxon>
        <taxon>Gammaproteobacteria</taxon>
        <taxon>Methylococcales</taxon>
        <taxon>Methylococcaceae</taxon>
        <taxon>Methylobacter</taxon>
    </lineage>
</organism>
<dbReference type="eggNOG" id="COG3514">
    <property type="taxonomic scope" value="Bacteria"/>
</dbReference>
<dbReference type="InterPro" id="IPR025528">
    <property type="entry name" value="BrnA_antitoxin"/>
</dbReference>
<dbReference type="EMBL" id="JH109152">
    <property type="protein sequence ID" value="EGW23208.1"/>
    <property type="molecule type" value="Genomic_DNA"/>
</dbReference>
<protein>
    <submittedName>
        <fullName evidence="1">Phage protein</fullName>
    </submittedName>
</protein>
<dbReference type="HOGENOM" id="CLU_140900_0_0_6"/>
<proteinExistence type="predicted"/>
<gene>
    <name evidence="1" type="ORF">Mettu_2052</name>
</gene>
<dbReference type="AlphaFoldDB" id="G3IXF1"/>
<evidence type="ECO:0000313" key="1">
    <source>
        <dbReference type="EMBL" id="EGW23208.1"/>
    </source>
</evidence>
<evidence type="ECO:0000313" key="2">
    <source>
        <dbReference type="Proteomes" id="UP000004664"/>
    </source>
</evidence>
<dbReference type="Pfam" id="PF14384">
    <property type="entry name" value="BrnA_antitoxin"/>
    <property type="match status" value="1"/>
</dbReference>
<dbReference type="Proteomes" id="UP000004664">
    <property type="component" value="Unassembled WGS sequence"/>
</dbReference>
<reference evidence="1 2" key="1">
    <citation type="submission" date="2011-06" db="EMBL/GenBank/DDBJ databases">
        <title>Genomic sequence of Methylobacter tundripaludum SV96.</title>
        <authorList>
            <consortium name="US DOE Joint Genome Institute"/>
            <person name="Lucas S."/>
            <person name="Han J."/>
            <person name="Lapidus A."/>
            <person name="Cheng J.-F."/>
            <person name="Goodwin L."/>
            <person name="Pitluck S."/>
            <person name="Held B."/>
            <person name="Detter J.C."/>
            <person name="Han C."/>
            <person name="Tapia R."/>
            <person name="Land M."/>
            <person name="Hauser L."/>
            <person name="Kyrpides N."/>
            <person name="Ivanova N."/>
            <person name="Ovchinnikova G."/>
            <person name="Pagani I."/>
            <person name="Klotz M.G."/>
            <person name="Dispirito A.A."/>
            <person name="Murrell J.C."/>
            <person name="Dunfield P."/>
            <person name="Kalyuzhnaya M.G."/>
            <person name="Svenning M."/>
            <person name="Trotsenko Y.A."/>
            <person name="Stein L.Y."/>
            <person name="Woyke T."/>
        </authorList>
    </citation>
    <scope>NUCLEOTIDE SEQUENCE [LARGE SCALE GENOMIC DNA]</scope>
    <source>
        <strain evidence="2">ATCC BAA-1195 / DSM 17260 / SV96</strain>
    </source>
</reference>
<dbReference type="STRING" id="697282.Mettu_2052"/>
<name>G3IXF1_METTV</name>